<evidence type="ECO:0000256" key="4">
    <source>
        <dbReference type="ARBA" id="ARBA00022989"/>
    </source>
</evidence>
<evidence type="ECO:0000256" key="5">
    <source>
        <dbReference type="ARBA" id="ARBA00023136"/>
    </source>
</evidence>
<keyword evidence="8" id="KW-1185">Reference proteome</keyword>
<dbReference type="GO" id="GO:0005886">
    <property type="term" value="C:plasma membrane"/>
    <property type="evidence" value="ECO:0007669"/>
    <property type="project" value="UniProtKB-SubCell"/>
</dbReference>
<evidence type="ECO:0000313" key="7">
    <source>
        <dbReference type="EMBL" id="QJY49201.1"/>
    </source>
</evidence>
<dbReference type="EMBL" id="CP053564">
    <property type="protein sequence ID" value="QJY49201.1"/>
    <property type="molecule type" value="Genomic_DNA"/>
</dbReference>
<dbReference type="AlphaFoldDB" id="A0A6M6JSJ0"/>
<organism evidence="7 8">
    <name type="scientific">Pseudonocardia broussonetiae</name>
    <dbReference type="NCBI Taxonomy" id="2736640"/>
    <lineage>
        <taxon>Bacteria</taxon>
        <taxon>Bacillati</taxon>
        <taxon>Actinomycetota</taxon>
        <taxon>Actinomycetes</taxon>
        <taxon>Pseudonocardiales</taxon>
        <taxon>Pseudonocardiaceae</taxon>
        <taxon>Pseudonocardia</taxon>
    </lineage>
</organism>
<feature type="transmembrane region" description="Helical" evidence="6">
    <location>
        <begin position="198"/>
        <end position="216"/>
    </location>
</feature>
<dbReference type="Pfam" id="PF03631">
    <property type="entry name" value="Virul_fac_BrkB"/>
    <property type="match status" value="1"/>
</dbReference>
<keyword evidence="3 6" id="KW-0812">Transmembrane</keyword>
<dbReference type="PANTHER" id="PTHR30213">
    <property type="entry name" value="INNER MEMBRANE PROTEIN YHJD"/>
    <property type="match status" value="1"/>
</dbReference>
<evidence type="ECO:0000256" key="3">
    <source>
        <dbReference type="ARBA" id="ARBA00022692"/>
    </source>
</evidence>
<sequence length="345" mass="36310">MTATTNGRPGGRPDGDTTVVQRLRTRYRSLDHLLRAGVRYTQHHGDHYAAAVTFFSVLSLVPLLMIGVAIAGYVLHLDPALLGEVRRAITSAAPPGLAGPINEIIDQAVAQRNVVAGVGLLAALYSGIGWTSNLRDALSEQWAQPPDPPALPRRLLVDLAALLGLGAALLVTFVVTGLASDALAFLGVGGWGMVLPRVLGVLLALATDFLVFLWVITRLPRRHVALRGAVRAALLGAVGFEVLKQVMTVYLGLVTGSPSGAVFGSTLGLLIFIFFASRWVLFVTAWAATGRQEEQEPVVPVPAPAVIRSEVVVRSGPDGRTTAGLLGAGAVAGVLGMRALHRDRT</sequence>
<evidence type="ECO:0000256" key="6">
    <source>
        <dbReference type="SAM" id="Phobius"/>
    </source>
</evidence>
<keyword evidence="2" id="KW-1003">Cell membrane</keyword>
<keyword evidence="5 6" id="KW-0472">Membrane</keyword>
<keyword evidence="4 6" id="KW-1133">Transmembrane helix</keyword>
<dbReference type="PANTHER" id="PTHR30213:SF1">
    <property type="entry name" value="INNER MEMBRANE PROTEIN YHJD"/>
    <property type="match status" value="1"/>
</dbReference>
<feature type="transmembrane region" description="Helical" evidence="6">
    <location>
        <begin position="114"/>
        <end position="134"/>
    </location>
</feature>
<protein>
    <submittedName>
        <fullName evidence="7">Inner membrane protein YhjD</fullName>
    </submittedName>
</protein>
<dbReference type="InterPro" id="IPR005274">
    <property type="entry name" value="IM_pro_YhjD"/>
</dbReference>
<feature type="transmembrane region" description="Helical" evidence="6">
    <location>
        <begin position="155"/>
        <end position="178"/>
    </location>
</feature>
<evidence type="ECO:0000256" key="1">
    <source>
        <dbReference type="ARBA" id="ARBA00004651"/>
    </source>
</evidence>
<comment type="subcellular location">
    <subcellularLocation>
        <location evidence="1">Cell membrane</location>
        <topology evidence="1">Multi-pass membrane protein</topology>
    </subcellularLocation>
</comment>
<accession>A0A6M6JSJ0</accession>
<feature type="transmembrane region" description="Helical" evidence="6">
    <location>
        <begin position="228"/>
        <end position="247"/>
    </location>
</feature>
<proteinExistence type="predicted"/>
<dbReference type="RefSeq" id="WP_172164432.1">
    <property type="nucleotide sequence ID" value="NZ_CP053564.1"/>
</dbReference>
<dbReference type="KEGG" id="pbro:HOP40_28445"/>
<evidence type="ECO:0000256" key="2">
    <source>
        <dbReference type="ARBA" id="ARBA00022475"/>
    </source>
</evidence>
<name>A0A6M6JSJ0_9PSEU</name>
<reference evidence="7 8" key="1">
    <citation type="submission" date="2020-05" db="EMBL/GenBank/DDBJ databases">
        <authorList>
            <person name="Mo P."/>
        </authorList>
    </citation>
    <scope>NUCLEOTIDE SEQUENCE [LARGE SCALE GENOMIC DNA]</scope>
    <source>
        <strain evidence="7 8">Gen01</strain>
    </source>
</reference>
<dbReference type="NCBIfam" id="TIGR00766">
    <property type="entry name" value="inner membrane protein YhjD"/>
    <property type="match status" value="1"/>
</dbReference>
<feature type="transmembrane region" description="Helical" evidence="6">
    <location>
        <begin position="267"/>
        <end position="288"/>
    </location>
</feature>
<feature type="transmembrane region" description="Helical" evidence="6">
    <location>
        <begin position="48"/>
        <end position="75"/>
    </location>
</feature>
<dbReference type="InterPro" id="IPR017039">
    <property type="entry name" value="Virul_fac_BrkB"/>
</dbReference>
<gene>
    <name evidence="7" type="primary">yhjD</name>
    <name evidence="7" type="ORF">HOP40_28445</name>
</gene>
<dbReference type="Proteomes" id="UP000505377">
    <property type="component" value="Chromosome"/>
</dbReference>
<evidence type="ECO:0000313" key="8">
    <source>
        <dbReference type="Proteomes" id="UP000505377"/>
    </source>
</evidence>